<evidence type="ECO:0000256" key="6">
    <source>
        <dbReference type="ARBA" id="ARBA00023002"/>
    </source>
</evidence>
<dbReference type="SUPFAM" id="SSF51735">
    <property type="entry name" value="NAD(P)-binding Rossmann-fold domains"/>
    <property type="match status" value="1"/>
</dbReference>
<dbReference type="EC" id="1.17.1.8" evidence="10 13"/>
<feature type="domain" description="Dihydrodipicolinate reductase N-terminal" evidence="14">
    <location>
        <begin position="2"/>
        <end position="112"/>
    </location>
</feature>
<dbReference type="InterPro" id="IPR022664">
    <property type="entry name" value="DapB_N_CS"/>
</dbReference>
<evidence type="ECO:0000313" key="17">
    <source>
        <dbReference type="Proteomes" id="UP000062160"/>
    </source>
</evidence>
<dbReference type="SUPFAM" id="SSF55347">
    <property type="entry name" value="Glyceraldehyde-3-phosphate dehydrogenase-like, C-terminal domain"/>
    <property type="match status" value="1"/>
</dbReference>
<dbReference type="Pfam" id="PF01113">
    <property type="entry name" value="DapB_N"/>
    <property type="match status" value="1"/>
</dbReference>
<dbReference type="GO" id="GO:0051287">
    <property type="term" value="F:NAD binding"/>
    <property type="evidence" value="ECO:0007669"/>
    <property type="project" value="UniProtKB-UniRule"/>
</dbReference>
<evidence type="ECO:0000256" key="12">
    <source>
        <dbReference type="ARBA" id="ARBA00049396"/>
    </source>
</evidence>
<feature type="binding site" evidence="13">
    <location>
        <begin position="8"/>
        <end position="13"/>
    </location>
    <ligand>
        <name>NAD(+)</name>
        <dbReference type="ChEBI" id="CHEBI:57540"/>
    </ligand>
</feature>
<dbReference type="RefSeq" id="WP_059032974.1">
    <property type="nucleotide sequence ID" value="NZ_DF977002.1"/>
</dbReference>
<dbReference type="NCBIfam" id="TIGR00036">
    <property type="entry name" value="dapB"/>
    <property type="match status" value="1"/>
</dbReference>
<keyword evidence="5 13" id="KW-0220">Diaminopimelate biosynthesis</keyword>
<dbReference type="Gene3D" id="3.30.360.10">
    <property type="entry name" value="Dihydrodipicolinate Reductase, domain 2"/>
    <property type="match status" value="1"/>
</dbReference>
<dbReference type="HAMAP" id="MF_00102">
    <property type="entry name" value="DapB"/>
    <property type="match status" value="1"/>
</dbReference>
<dbReference type="OrthoDB" id="9790352at2"/>
<feature type="active site" description="Proton donor/acceptor" evidence="13">
    <location>
        <position position="141"/>
    </location>
</feature>
<feature type="domain" description="Dihydrodipicolinate reductase C-terminal" evidence="15">
    <location>
        <begin position="115"/>
        <end position="246"/>
    </location>
</feature>
<keyword evidence="2 13" id="KW-0963">Cytoplasm</keyword>
<evidence type="ECO:0000259" key="15">
    <source>
        <dbReference type="Pfam" id="PF05173"/>
    </source>
</evidence>
<dbReference type="Pfam" id="PF05173">
    <property type="entry name" value="DapB_C"/>
    <property type="match status" value="1"/>
</dbReference>
<evidence type="ECO:0000256" key="13">
    <source>
        <dbReference type="HAMAP-Rule" id="MF_00102"/>
    </source>
</evidence>
<evidence type="ECO:0000256" key="4">
    <source>
        <dbReference type="ARBA" id="ARBA00022857"/>
    </source>
</evidence>
<dbReference type="EMBL" id="DF977002">
    <property type="protein sequence ID" value="GAQ25562.1"/>
    <property type="molecule type" value="Genomic_DNA"/>
</dbReference>
<evidence type="ECO:0000256" key="3">
    <source>
        <dbReference type="ARBA" id="ARBA00022605"/>
    </source>
</evidence>
<evidence type="ECO:0000256" key="7">
    <source>
        <dbReference type="ARBA" id="ARBA00023027"/>
    </source>
</evidence>
<evidence type="ECO:0000259" key="14">
    <source>
        <dbReference type="Pfam" id="PF01113"/>
    </source>
</evidence>
<keyword evidence="7 13" id="KW-0520">NAD</keyword>
<feature type="active site" description="Proton donor" evidence="13">
    <location>
        <position position="145"/>
    </location>
</feature>
<dbReference type="GO" id="GO:0009089">
    <property type="term" value="P:lysine biosynthetic process via diaminopimelate"/>
    <property type="evidence" value="ECO:0007669"/>
    <property type="project" value="UniProtKB-UniRule"/>
</dbReference>
<feature type="binding site" evidence="13">
    <location>
        <position position="34"/>
    </location>
    <ligand>
        <name>NAD(+)</name>
        <dbReference type="ChEBI" id="CHEBI:57540"/>
    </ligand>
</feature>
<sequence length="257" mass="28126">MIKVVVSGAGGKMGQAVTDLINTSDDIKVIGGFDLFAKGSENLKIYDDLYKIPEVPDVIIDFSNPSAIKNLTKYAVEKNAALVIGTTGLTDEHKEMLHNAAKSVPVFVSHNMCLGIALLSNITRQMTEVLTDHDIEIIEKHHNQKIDAPSGTALMIADSVKKVRKDAFYVYNRADVRKKRDKNEIGIHSIRGGNLVGEHTVLFIGEDETISISHNLTSRKVLASGALKAIRFTAAQKPGYYSMDDLVQSSFCPQKGQ</sequence>
<comment type="subcellular location">
    <subcellularLocation>
        <location evidence="13">Cytoplasm</location>
    </subcellularLocation>
</comment>
<dbReference type="GO" id="GO:0008839">
    <property type="term" value="F:4-hydroxy-tetrahydrodipicolinate reductase"/>
    <property type="evidence" value="ECO:0007669"/>
    <property type="project" value="UniProtKB-UniRule"/>
</dbReference>
<comment type="similarity">
    <text evidence="1 13">Belongs to the DapB family.</text>
</comment>
<evidence type="ECO:0000256" key="1">
    <source>
        <dbReference type="ARBA" id="ARBA00006642"/>
    </source>
</evidence>
<dbReference type="InterPro" id="IPR022663">
    <property type="entry name" value="DapB_C"/>
</dbReference>
<proteinExistence type="inferred from homology"/>
<comment type="pathway">
    <text evidence="9 13">Amino-acid biosynthesis; L-lysine biosynthesis via DAP pathway; (S)-tetrahydrodipicolinate from L-aspartate: step 4/4.</text>
</comment>
<gene>
    <name evidence="13" type="primary">dapB</name>
    <name evidence="16" type="ORF">TSYNT_891</name>
</gene>
<comment type="subunit">
    <text evidence="13">Homotetramer.</text>
</comment>
<evidence type="ECO:0000256" key="2">
    <source>
        <dbReference type="ARBA" id="ARBA00022490"/>
    </source>
</evidence>
<keyword evidence="6 13" id="KW-0560">Oxidoreductase</keyword>
<comment type="caution">
    <text evidence="13">Was originally thought to be a dihydrodipicolinate reductase (DHDPR), catalyzing the conversion of dihydrodipicolinate to tetrahydrodipicolinate. However, it was shown in E.coli that the substrate of the enzymatic reaction is not dihydrodipicolinate (DHDP) but in fact (2S,4S)-4-hydroxy-2,3,4,5-tetrahydrodipicolinic acid (HTPA), the product released by the DapA-catalyzed reaction.</text>
</comment>
<dbReference type="PANTHER" id="PTHR20836:SF0">
    <property type="entry name" value="4-HYDROXY-TETRAHYDRODIPICOLINATE REDUCTASE 1, CHLOROPLASTIC-RELATED"/>
    <property type="match status" value="1"/>
</dbReference>
<dbReference type="InterPro" id="IPR000846">
    <property type="entry name" value="DapB_N"/>
</dbReference>
<feature type="binding site" evidence="13">
    <location>
        <begin position="85"/>
        <end position="87"/>
    </location>
    <ligand>
        <name>NAD(+)</name>
        <dbReference type="ChEBI" id="CHEBI:57540"/>
    </ligand>
</feature>
<organism evidence="16">
    <name type="scientific">Tepidanaerobacter syntrophicus</name>
    <dbReference type="NCBI Taxonomy" id="224999"/>
    <lineage>
        <taxon>Bacteria</taxon>
        <taxon>Bacillati</taxon>
        <taxon>Bacillota</taxon>
        <taxon>Clostridia</taxon>
        <taxon>Thermosediminibacterales</taxon>
        <taxon>Tepidanaerobacteraceae</taxon>
        <taxon>Tepidanaerobacter</taxon>
    </lineage>
</organism>
<dbReference type="GO" id="GO:0016726">
    <property type="term" value="F:oxidoreductase activity, acting on CH or CH2 groups, NAD or NADP as acceptor"/>
    <property type="evidence" value="ECO:0007669"/>
    <property type="project" value="UniProtKB-UniRule"/>
</dbReference>
<evidence type="ECO:0000256" key="5">
    <source>
        <dbReference type="ARBA" id="ARBA00022915"/>
    </source>
</evidence>
<feature type="binding site" evidence="13">
    <location>
        <position position="142"/>
    </location>
    <ligand>
        <name>(S)-2,3,4,5-tetrahydrodipicolinate</name>
        <dbReference type="ChEBI" id="CHEBI:16845"/>
    </ligand>
</feature>
<feature type="binding site" evidence="13">
    <location>
        <position position="38"/>
    </location>
    <ligand>
        <name>NADP(+)</name>
        <dbReference type="ChEBI" id="CHEBI:58349"/>
    </ligand>
</feature>
<comment type="catalytic activity">
    <reaction evidence="12 13">
        <text>(S)-2,3,4,5-tetrahydrodipicolinate + NAD(+) + H2O = (2S,4S)-4-hydroxy-2,3,4,5-tetrahydrodipicolinate + NADH + H(+)</text>
        <dbReference type="Rhea" id="RHEA:35323"/>
        <dbReference type="ChEBI" id="CHEBI:15377"/>
        <dbReference type="ChEBI" id="CHEBI:15378"/>
        <dbReference type="ChEBI" id="CHEBI:16845"/>
        <dbReference type="ChEBI" id="CHEBI:57540"/>
        <dbReference type="ChEBI" id="CHEBI:57945"/>
        <dbReference type="ChEBI" id="CHEBI:67139"/>
        <dbReference type="EC" id="1.17.1.8"/>
    </reaction>
</comment>
<dbReference type="InterPro" id="IPR036291">
    <property type="entry name" value="NAD(P)-bd_dom_sf"/>
</dbReference>
<keyword evidence="3 13" id="KW-0028">Amino-acid biosynthesis</keyword>
<dbReference type="Proteomes" id="UP000062160">
    <property type="component" value="Unassembled WGS sequence"/>
</dbReference>
<keyword evidence="17" id="KW-1185">Reference proteome</keyword>
<dbReference type="Gene3D" id="3.40.50.720">
    <property type="entry name" value="NAD(P)-binding Rossmann-like Domain"/>
    <property type="match status" value="1"/>
</dbReference>
<dbReference type="PANTHER" id="PTHR20836">
    <property type="entry name" value="DIHYDRODIPICOLINATE REDUCTASE"/>
    <property type="match status" value="1"/>
</dbReference>
<dbReference type="GO" id="GO:0050661">
    <property type="term" value="F:NADP binding"/>
    <property type="evidence" value="ECO:0007669"/>
    <property type="project" value="UniProtKB-UniRule"/>
</dbReference>
<evidence type="ECO:0000256" key="10">
    <source>
        <dbReference type="ARBA" id="ARBA00038983"/>
    </source>
</evidence>
<dbReference type="AlphaFoldDB" id="A0A0U9HFW8"/>
<dbReference type="PIRSF" id="PIRSF000161">
    <property type="entry name" value="DHPR"/>
    <property type="match status" value="1"/>
</dbReference>
<dbReference type="FunFam" id="3.30.360.10:FF:000009">
    <property type="entry name" value="4-hydroxy-tetrahydrodipicolinate reductase"/>
    <property type="match status" value="1"/>
</dbReference>
<keyword evidence="4 13" id="KW-0521">NADP</keyword>
<evidence type="ECO:0000256" key="11">
    <source>
        <dbReference type="ARBA" id="ARBA00049080"/>
    </source>
</evidence>
<dbReference type="PROSITE" id="PS01298">
    <property type="entry name" value="DAPB"/>
    <property type="match status" value="1"/>
</dbReference>
<protein>
    <recommendedName>
        <fullName evidence="10 13">4-hydroxy-tetrahydrodipicolinate reductase</fullName>
        <shortName evidence="13">HTPA reductase</shortName>
        <ecNumber evidence="10 13">1.17.1.8</ecNumber>
    </recommendedName>
</protein>
<evidence type="ECO:0000256" key="8">
    <source>
        <dbReference type="ARBA" id="ARBA00023154"/>
    </source>
</evidence>
<dbReference type="InterPro" id="IPR023940">
    <property type="entry name" value="DHDPR_bac"/>
</dbReference>
<dbReference type="GO" id="GO:0019877">
    <property type="term" value="P:diaminopimelate biosynthetic process"/>
    <property type="evidence" value="ECO:0007669"/>
    <property type="project" value="UniProtKB-UniRule"/>
</dbReference>
<name>A0A0U9HFW8_9FIRM</name>
<dbReference type="CDD" id="cd02274">
    <property type="entry name" value="DHDPR_N"/>
    <property type="match status" value="1"/>
</dbReference>
<dbReference type="STRING" id="224999.GCA_001485475_01592"/>
<feature type="binding site" evidence="13">
    <location>
        <begin position="109"/>
        <end position="112"/>
    </location>
    <ligand>
        <name>NAD(+)</name>
        <dbReference type="ChEBI" id="CHEBI:57540"/>
    </ligand>
</feature>
<dbReference type="GO" id="GO:0005737">
    <property type="term" value="C:cytoplasm"/>
    <property type="evidence" value="ECO:0007669"/>
    <property type="project" value="UniProtKB-SubCell"/>
</dbReference>
<feature type="binding site" evidence="13">
    <location>
        <begin position="151"/>
        <end position="152"/>
    </location>
    <ligand>
        <name>(S)-2,3,4,5-tetrahydrodipicolinate</name>
        <dbReference type="ChEBI" id="CHEBI:16845"/>
    </ligand>
</feature>
<comment type="function">
    <text evidence="13">Catalyzes the conversion of 4-hydroxy-tetrahydrodipicolinate (HTPA) to tetrahydrodipicolinate.</text>
</comment>
<dbReference type="UniPathway" id="UPA00034">
    <property type="reaction ID" value="UER00018"/>
</dbReference>
<reference evidence="16" key="1">
    <citation type="journal article" date="2016" name="Genome Announc.">
        <title>Draft Genome Sequence of the Syntrophic Lactate-Degrading Bacterium Tepidanaerobacter syntrophicus JLT.</title>
        <authorList>
            <person name="Matsuura N."/>
            <person name="Ohashi A."/>
            <person name="Tourlousse D.M."/>
            <person name="Sekiguchi Y."/>
        </authorList>
    </citation>
    <scope>NUCLEOTIDE SEQUENCE [LARGE SCALE GENOMIC DNA]</scope>
    <source>
        <strain evidence="16">JL</strain>
    </source>
</reference>
<accession>A0A0U9HFW8</accession>
<evidence type="ECO:0000313" key="16">
    <source>
        <dbReference type="EMBL" id="GAQ25562.1"/>
    </source>
</evidence>
<keyword evidence="8 13" id="KW-0457">Lysine biosynthesis</keyword>
<comment type="catalytic activity">
    <reaction evidence="11 13">
        <text>(S)-2,3,4,5-tetrahydrodipicolinate + NADP(+) + H2O = (2S,4S)-4-hydroxy-2,3,4,5-tetrahydrodipicolinate + NADPH + H(+)</text>
        <dbReference type="Rhea" id="RHEA:35331"/>
        <dbReference type="ChEBI" id="CHEBI:15377"/>
        <dbReference type="ChEBI" id="CHEBI:15378"/>
        <dbReference type="ChEBI" id="CHEBI:16845"/>
        <dbReference type="ChEBI" id="CHEBI:57783"/>
        <dbReference type="ChEBI" id="CHEBI:58349"/>
        <dbReference type="ChEBI" id="CHEBI:67139"/>
        <dbReference type="EC" id="1.17.1.8"/>
    </reaction>
</comment>
<evidence type="ECO:0000256" key="9">
    <source>
        <dbReference type="ARBA" id="ARBA00037922"/>
    </source>
</evidence>